<sequence>MLNSFLQRFSSFTYLNVTQFLGALNDNIYKLLIVYFFIQLEGMEYSHQILASTGATFVIPFLLFSALSGTLADRFSKRDIIVTTKILELVIMALGVCAFAFQSKWGSYAILFLLATQSAIFGPSKYGIVPELVSKDKISKANGLMTSFTFLAIILGTFLSSFLIQISGRNFIVSSIFCTFIALVGLVASFCIEHTPPAGSEKKIQIFFLKQIFQTLKFARQEISLLPAILGAAYFLFVGAFTQLNIIPFAVQSLQLSDIQGGYLFFLTALGIGTGALIAGKISGRIVELGLVPIGALGISVCAFFLDIYSENIWAVIPIVTLLGVFGGIFEIPLDSYIQVASPKQMRGQMVAATNFLSFIGVLLASGLIYLNSEIFQISADKGFSLIGFITFGIFIIFMFQFFDYLTRFIASILSKLHFSTIFKGKENIPDCPAVYVCTHTAWNDTLLILGSQRRRIRFFIEQEQHHSPWLRRLYGLLRVVFIPDIEPLEKNQACLTEIRNTLKKGISVCIFVQSWDIYSEVEKLKHSTPFNHIIEEANYPIIPVYIQKGIKSPRFQFLTNSLKKFRVPASVVFGDLIYTGHQSILKSKHEHDLYFED</sequence>
<dbReference type="SUPFAM" id="SSF69593">
    <property type="entry name" value="Glycerol-3-phosphate (1)-acyltransferase"/>
    <property type="match status" value="1"/>
</dbReference>
<keyword evidence="5 7" id="KW-1133">Transmembrane helix</keyword>
<dbReference type="PANTHER" id="PTHR43266:SF2">
    <property type="entry name" value="MAJOR FACILITATOR SUPERFAMILY (MFS) PROFILE DOMAIN-CONTAINING PROTEIN"/>
    <property type="match status" value="1"/>
</dbReference>
<evidence type="ECO:0000256" key="5">
    <source>
        <dbReference type="ARBA" id="ARBA00022989"/>
    </source>
</evidence>
<gene>
    <name evidence="9" type="ORF">PC_RS00030</name>
</gene>
<feature type="transmembrane region" description="Helical" evidence="7">
    <location>
        <begin position="12"/>
        <end position="37"/>
    </location>
</feature>
<dbReference type="EMBL" id="BX908798">
    <property type="protein sequence ID" value="SPJ31549.1"/>
    <property type="molecule type" value="Genomic_DNA"/>
</dbReference>
<dbReference type="InterPro" id="IPR020846">
    <property type="entry name" value="MFS_dom"/>
</dbReference>
<keyword evidence="10" id="KW-1185">Reference proteome</keyword>
<dbReference type="KEGG" id="pcu:PC_RS00030"/>
<feature type="transmembrane region" description="Helical" evidence="7">
    <location>
        <begin position="141"/>
        <end position="165"/>
    </location>
</feature>
<feature type="transmembrane region" description="Helical" evidence="7">
    <location>
        <begin position="107"/>
        <end position="129"/>
    </location>
</feature>
<dbReference type="Proteomes" id="UP000000529">
    <property type="component" value="Chromosome"/>
</dbReference>
<dbReference type="PROSITE" id="PS50850">
    <property type="entry name" value="MFS"/>
    <property type="match status" value="1"/>
</dbReference>
<feature type="transmembrane region" description="Helical" evidence="7">
    <location>
        <begin position="286"/>
        <end position="306"/>
    </location>
</feature>
<evidence type="ECO:0000256" key="7">
    <source>
        <dbReference type="SAM" id="Phobius"/>
    </source>
</evidence>
<feature type="transmembrane region" description="Helical" evidence="7">
    <location>
        <begin position="383"/>
        <end position="406"/>
    </location>
</feature>
<dbReference type="RefSeq" id="WP_052278611.1">
    <property type="nucleotide sequence ID" value="NC_005861.2"/>
</dbReference>
<dbReference type="SUPFAM" id="SSF103473">
    <property type="entry name" value="MFS general substrate transporter"/>
    <property type="match status" value="1"/>
</dbReference>
<keyword evidence="3" id="KW-1003">Cell membrane</keyword>
<dbReference type="CDD" id="cd06173">
    <property type="entry name" value="MFS_MefA_like"/>
    <property type="match status" value="1"/>
</dbReference>
<dbReference type="OrthoDB" id="9799237at2"/>
<feature type="transmembrane region" description="Helical" evidence="7">
    <location>
        <begin position="80"/>
        <end position="101"/>
    </location>
</feature>
<evidence type="ECO:0000256" key="3">
    <source>
        <dbReference type="ARBA" id="ARBA00022475"/>
    </source>
</evidence>
<feature type="domain" description="Major facilitator superfamily (MFS) profile" evidence="8">
    <location>
        <begin position="11"/>
        <end position="411"/>
    </location>
</feature>
<dbReference type="STRING" id="264201.pc0007"/>
<reference evidence="9 10" key="1">
    <citation type="journal article" date="2004" name="Science">
        <title>Illuminating the evolutionary history of chlamydiae.</title>
        <authorList>
            <person name="Horn M."/>
            <person name="Collingro A."/>
            <person name="Schmitz-Esser S."/>
            <person name="Beier C.L."/>
            <person name="Purkhold U."/>
            <person name="Fartmann B."/>
            <person name="Brandt P."/>
            <person name="Nyakatura G.J."/>
            <person name="Droege M."/>
            <person name="Frishman D."/>
            <person name="Rattei T."/>
            <person name="Mewes H."/>
            <person name="Wagner M."/>
        </authorList>
    </citation>
    <scope>NUCLEOTIDE SEQUENCE [LARGE SCALE GENOMIC DNA]</scope>
    <source>
        <strain evidence="9 10">UWE25</strain>
    </source>
</reference>
<dbReference type="InterPro" id="IPR011701">
    <property type="entry name" value="MFS"/>
</dbReference>
<dbReference type="GO" id="GO:0016746">
    <property type="term" value="F:acyltransferase activity"/>
    <property type="evidence" value="ECO:0007669"/>
    <property type="project" value="InterPro"/>
</dbReference>
<evidence type="ECO:0000313" key="9">
    <source>
        <dbReference type="EMBL" id="SPJ31549.1"/>
    </source>
</evidence>
<dbReference type="AlphaFoldDB" id="A0A2P9H960"/>
<feature type="transmembrane region" description="Helical" evidence="7">
    <location>
        <begin position="312"/>
        <end position="330"/>
    </location>
</feature>
<evidence type="ECO:0000256" key="1">
    <source>
        <dbReference type="ARBA" id="ARBA00004651"/>
    </source>
</evidence>
<feature type="transmembrane region" description="Helical" evidence="7">
    <location>
        <begin position="49"/>
        <end position="68"/>
    </location>
</feature>
<feature type="transmembrane region" description="Helical" evidence="7">
    <location>
        <begin position="261"/>
        <end position="279"/>
    </location>
</feature>
<evidence type="ECO:0000313" key="10">
    <source>
        <dbReference type="Proteomes" id="UP000000529"/>
    </source>
</evidence>
<dbReference type="Gene3D" id="1.20.1250.20">
    <property type="entry name" value="MFS general substrate transporter like domains"/>
    <property type="match status" value="1"/>
</dbReference>
<dbReference type="InterPro" id="IPR002123">
    <property type="entry name" value="Plipid/glycerol_acylTrfase"/>
</dbReference>
<dbReference type="PANTHER" id="PTHR43266">
    <property type="entry name" value="MACROLIDE-EFFLUX PROTEIN"/>
    <property type="match status" value="1"/>
</dbReference>
<dbReference type="CDD" id="cd07989">
    <property type="entry name" value="LPLAT_AGPAT-like"/>
    <property type="match status" value="1"/>
</dbReference>
<dbReference type="SMART" id="SM00563">
    <property type="entry name" value="PlsC"/>
    <property type="match status" value="1"/>
</dbReference>
<dbReference type="GO" id="GO:0005886">
    <property type="term" value="C:plasma membrane"/>
    <property type="evidence" value="ECO:0007669"/>
    <property type="project" value="UniProtKB-SubCell"/>
</dbReference>
<evidence type="ECO:0000256" key="6">
    <source>
        <dbReference type="ARBA" id="ARBA00023136"/>
    </source>
</evidence>
<comment type="subcellular location">
    <subcellularLocation>
        <location evidence="1">Cell membrane</location>
        <topology evidence="1">Multi-pass membrane protein</topology>
    </subcellularLocation>
</comment>
<dbReference type="InterPro" id="IPR036259">
    <property type="entry name" value="MFS_trans_sf"/>
</dbReference>
<feature type="transmembrane region" description="Helical" evidence="7">
    <location>
        <begin position="351"/>
        <end position="371"/>
    </location>
</feature>
<evidence type="ECO:0000256" key="4">
    <source>
        <dbReference type="ARBA" id="ARBA00022692"/>
    </source>
</evidence>
<dbReference type="Pfam" id="PF07690">
    <property type="entry name" value="MFS_1"/>
    <property type="match status" value="1"/>
</dbReference>
<evidence type="ECO:0000256" key="2">
    <source>
        <dbReference type="ARBA" id="ARBA00022448"/>
    </source>
</evidence>
<feature type="transmembrane region" description="Helical" evidence="7">
    <location>
        <begin position="223"/>
        <end position="241"/>
    </location>
</feature>
<proteinExistence type="predicted"/>
<keyword evidence="2" id="KW-0813">Transport</keyword>
<organism evidence="9 10">
    <name type="scientific">Protochlamydia amoebophila (strain UWE25)</name>
    <dbReference type="NCBI Taxonomy" id="264201"/>
    <lineage>
        <taxon>Bacteria</taxon>
        <taxon>Pseudomonadati</taxon>
        <taxon>Chlamydiota</taxon>
        <taxon>Chlamydiia</taxon>
        <taxon>Parachlamydiales</taxon>
        <taxon>Parachlamydiaceae</taxon>
        <taxon>Candidatus Protochlamydia</taxon>
    </lineage>
</organism>
<accession>A0A2P9H960</accession>
<dbReference type="Pfam" id="PF01553">
    <property type="entry name" value="Acyltransferase"/>
    <property type="match status" value="1"/>
</dbReference>
<dbReference type="GO" id="GO:0022857">
    <property type="term" value="F:transmembrane transporter activity"/>
    <property type="evidence" value="ECO:0007669"/>
    <property type="project" value="InterPro"/>
</dbReference>
<protein>
    <recommendedName>
        <fullName evidence="8">Major facilitator superfamily (MFS) profile domain-containing protein</fullName>
    </recommendedName>
</protein>
<name>A0A2P9H960_PARUW</name>
<keyword evidence="6 7" id="KW-0472">Membrane</keyword>
<keyword evidence="4 7" id="KW-0812">Transmembrane</keyword>
<evidence type="ECO:0000259" key="8">
    <source>
        <dbReference type="PROSITE" id="PS50850"/>
    </source>
</evidence>
<feature type="transmembrane region" description="Helical" evidence="7">
    <location>
        <begin position="171"/>
        <end position="192"/>
    </location>
</feature>